<proteinExistence type="inferred from homology"/>
<evidence type="ECO:0000256" key="5">
    <source>
        <dbReference type="ARBA" id="ARBA00022490"/>
    </source>
</evidence>
<evidence type="ECO:0000256" key="3">
    <source>
        <dbReference type="ARBA" id="ARBA00012795"/>
    </source>
</evidence>
<comment type="catalytic activity">
    <reaction evidence="10 11">
        <text>uridine(44) in tRNA(Ser) + S-adenosyl-L-methionine = 2'-O-methyluridine(44) in tRNA(Ser) + S-adenosyl-L-homocysteine + H(+)</text>
        <dbReference type="Rhea" id="RHEA:43100"/>
        <dbReference type="Rhea" id="RHEA-COMP:10339"/>
        <dbReference type="Rhea" id="RHEA-COMP:10340"/>
        <dbReference type="ChEBI" id="CHEBI:15378"/>
        <dbReference type="ChEBI" id="CHEBI:57856"/>
        <dbReference type="ChEBI" id="CHEBI:59789"/>
        <dbReference type="ChEBI" id="CHEBI:65315"/>
        <dbReference type="ChEBI" id="CHEBI:74478"/>
        <dbReference type="EC" id="2.1.1.211"/>
    </reaction>
</comment>
<dbReference type="eggNOG" id="KOG3790">
    <property type="taxonomic scope" value="Eukaryota"/>
</dbReference>
<dbReference type="GeneID" id="3258914"/>
<dbReference type="OrthoDB" id="10047021at2759"/>
<feature type="region of interest" description="Disordered" evidence="12">
    <location>
        <begin position="1"/>
        <end position="28"/>
    </location>
</feature>
<dbReference type="VEuPathDB" id="FungiDB:CNG03590"/>
<dbReference type="FunCoup" id="Q5KDK9">
    <property type="interactions" value="32"/>
</dbReference>
<name>Q5KDK9_CRYD1</name>
<keyword evidence="6 11" id="KW-0489">Methyltransferase</keyword>
<dbReference type="GO" id="GO:0005737">
    <property type="term" value="C:cytoplasm"/>
    <property type="evidence" value="ECO:0007669"/>
    <property type="project" value="UniProtKB-SubCell"/>
</dbReference>
<dbReference type="EC" id="2.1.1.211" evidence="3 11"/>
<accession>Q5KDK9</accession>
<keyword evidence="14" id="KW-1185">Reference proteome</keyword>
<dbReference type="InParanoid" id="Q5KDK9"/>
<dbReference type="RefSeq" id="XP_024513249.1">
    <property type="nucleotide sequence ID" value="XM_024657580.1"/>
</dbReference>
<comment type="subcellular location">
    <subcellularLocation>
        <location evidence="1 11">Cytoplasm</location>
    </subcellularLocation>
</comment>
<gene>
    <name evidence="13" type="ordered locus">CNG03590</name>
</gene>
<dbReference type="PaxDb" id="214684-Q5KDK9"/>
<protein>
    <recommendedName>
        <fullName evidence="4 11">tRNA (uracil-O(2)-)-methyltransferase</fullName>
        <ecNumber evidence="3 11">2.1.1.211</ecNumber>
    </recommendedName>
</protein>
<evidence type="ECO:0000313" key="13">
    <source>
        <dbReference type="EMBL" id="AAW44753.2"/>
    </source>
</evidence>
<evidence type="ECO:0000256" key="7">
    <source>
        <dbReference type="ARBA" id="ARBA00022679"/>
    </source>
</evidence>
<comment type="similarity">
    <text evidence="2 11">Belongs to the TRM44 family.</text>
</comment>
<evidence type="ECO:0000256" key="2">
    <source>
        <dbReference type="ARBA" id="ARBA00009056"/>
    </source>
</evidence>
<evidence type="ECO:0000256" key="6">
    <source>
        <dbReference type="ARBA" id="ARBA00022603"/>
    </source>
</evidence>
<organism evidence="13 14">
    <name type="scientific">Cryptococcus deneoformans (strain JEC21 / ATCC MYA-565)</name>
    <name type="common">Cryptococcus neoformans var. neoformans serotype D</name>
    <dbReference type="NCBI Taxonomy" id="214684"/>
    <lineage>
        <taxon>Eukaryota</taxon>
        <taxon>Fungi</taxon>
        <taxon>Dikarya</taxon>
        <taxon>Basidiomycota</taxon>
        <taxon>Agaricomycotina</taxon>
        <taxon>Tremellomycetes</taxon>
        <taxon>Tremellales</taxon>
        <taxon>Cryptococcaceae</taxon>
        <taxon>Cryptococcus</taxon>
        <taxon>Cryptococcus neoformans species complex</taxon>
    </lineage>
</organism>
<evidence type="ECO:0000313" key="14">
    <source>
        <dbReference type="Proteomes" id="UP000002149"/>
    </source>
</evidence>
<dbReference type="PANTHER" id="PTHR21210:SF0">
    <property type="entry name" value="TRNA (URACIL-O(2)-)-METHYLTRANSFERASE-RELATED"/>
    <property type="match status" value="1"/>
</dbReference>
<evidence type="ECO:0000256" key="10">
    <source>
        <dbReference type="ARBA" id="ARBA00047957"/>
    </source>
</evidence>
<evidence type="ECO:0000256" key="8">
    <source>
        <dbReference type="ARBA" id="ARBA00022691"/>
    </source>
</evidence>
<evidence type="ECO:0000256" key="11">
    <source>
        <dbReference type="RuleBase" id="RU368004"/>
    </source>
</evidence>
<dbReference type="GO" id="GO:0016300">
    <property type="term" value="F:tRNA (uridine) methyltransferase activity"/>
    <property type="evidence" value="ECO:0000318"/>
    <property type="project" value="GO_Central"/>
</dbReference>
<keyword evidence="7 11" id="KW-0808">Transferase</keyword>
<dbReference type="Proteomes" id="UP000002149">
    <property type="component" value="Chromosome 7"/>
</dbReference>
<comment type="function">
    <text evidence="11">Adenosyl-L-methionine (AdoMet)-dependent tRNA (uracil-O(2)-)-methyltransferase.</text>
</comment>
<keyword evidence="8 11" id="KW-0949">S-adenosyl-L-methionine</keyword>
<dbReference type="KEGG" id="cne:CNG03590"/>
<dbReference type="InterPro" id="IPR011671">
    <property type="entry name" value="tRNA_uracil_MeTrfase"/>
</dbReference>
<evidence type="ECO:0000256" key="12">
    <source>
        <dbReference type="SAM" id="MobiDB-lite"/>
    </source>
</evidence>
<keyword evidence="5 11" id="KW-0963">Cytoplasm</keyword>
<evidence type="ECO:0000256" key="1">
    <source>
        <dbReference type="ARBA" id="ARBA00004496"/>
    </source>
</evidence>
<dbReference type="Pfam" id="PF07757">
    <property type="entry name" value="AdoMet_MTase"/>
    <property type="match status" value="1"/>
</dbReference>
<sequence length="640" mass="71902">MIAPKGLQWPGVSSTRYTSSTQSPLSSSDSRWTQLISAPCHFSLPVFISTLKTLSLHPEKLFPAVLQGDILPLHQSSTTDRLSKDAEDEIRTTIPGLELIERIRTRLVPNQPQRHIKLDQTSSFYRFSQSPEGAPQENSDTTTENDCGLVIFIPEINSIEHIPYYYPQANRIAFLWDPSNINDGSEEKSGVRARISVHYLQTKSPSLMSHAPTNAHLPLAHPALGAMISRLNRPKRRSPLATISQESDVDRCQRLGVVDGSQLESGGIARSTKELENDLYKQCQHLLEKVCKYGHDHFADSPVLHPRNGVIKPPESFESIYLLLKNRHCHLNPSFSKTDMAKHRLTKLQAAPSDEWGIPANNISEWGQRDVAVAAYLMLLWKDMYPERPSANDQGKGENGKEWDTWGRPEGGFIDLGCGNGLLVHILISEGYIGKGYDLRPRPSWNMYPSKTKDALVKQSLDLPGWFPRTEDEWELGSWVTREKCVVRDGAFIIGNHCDELTPWLPLLSIIPSPPVPYISLPCCLHTLDSIYSHLNFASPSQSSNQCISLPAELDPTKSLYDSYIAWLGWYSLGCGWECDIDKVGHGMAIGKGWAIIGRKRWASAEDDAKCRAWVLAEVEVVRRRGRFKVKENEDDDHAK</sequence>
<dbReference type="EMBL" id="AE017347">
    <property type="protein sequence ID" value="AAW44753.2"/>
    <property type="molecule type" value="Genomic_DNA"/>
</dbReference>
<dbReference type="GO" id="GO:0030488">
    <property type="term" value="P:tRNA methylation"/>
    <property type="evidence" value="ECO:0000318"/>
    <property type="project" value="GO_Central"/>
</dbReference>
<dbReference type="PANTHER" id="PTHR21210">
    <property type="entry name" value="TRNA (URACIL-O(2)-)-METHYLTRANSFERASE-RELATED"/>
    <property type="match status" value="1"/>
</dbReference>
<dbReference type="AlphaFoldDB" id="Q5KDK9"/>
<evidence type="ECO:0000256" key="4">
    <source>
        <dbReference type="ARBA" id="ARBA00017788"/>
    </source>
</evidence>
<dbReference type="HOGENOM" id="CLU_018580_1_0_1"/>
<dbReference type="GO" id="GO:0141101">
    <property type="term" value="F:tRNA(Ser) (uridine(44)-2'-O-)-methyltransferase activity"/>
    <property type="evidence" value="ECO:0007669"/>
    <property type="project" value="UniProtKB-EC"/>
</dbReference>
<feature type="compositionally biased region" description="Low complexity" evidence="12">
    <location>
        <begin position="19"/>
        <end position="28"/>
    </location>
</feature>
<evidence type="ECO:0000256" key="9">
    <source>
        <dbReference type="ARBA" id="ARBA00022694"/>
    </source>
</evidence>
<reference evidence="13 14" key="1">
    <citation type="journal article" date="2005" name="Science">
        <title>The genome of the basidiomycetous yeast and human pathogen Cryptococcus neoformans.</title>
        <authorList>
            <person name="Loftus B.J."/>
            <person name="Fung E."/>
            <person name="Roncaglia P."/>
            <person name="Rowley D."/>
            <person name="Amedeo P."/>
            <person name="Bruno D."/>
            <person name="Vamathevan J."/>
            <person name="Miranda M."/>
            <person name="Anderson I.J."/>
            <person name="Fraser J.A."/>
            <person name="Allen J.E."/>
            <person name="Bosdet I.E."/>
            <person name="Brent M.R."/>
            <person name="Chiu R."/>
            <person name="Doering T.L."/>
            <person name="Donlin M.J."/>
            <person name="D'Souza C.A."/>
            <person name="Fox D.S."/>
            <person name="Grinberg V."/>
            <person name="Fu J."/>
            <person name="Fukushima M."/>
            <person name="Haas B.J."/>
            <person name="Huang J.C."/>
            <person name="Janbon G."/>
            <person name="Jones S.J."/>
            <person name="Koo H.L."/>
            <person name="Krzywinski M.I."/>
            <person name="Kwon-Chung J.K."/>
            <person name="Lengeler K.B."/>
            <person name="Maiti R."/>
            <person name="Marra M.A."/>
            <person name="Marra R.E."/>
            <person name="Mathewson C.A."/>
            <person name="Mitchell T.G."/>
            <person name="Pertea M."/>
            <person name="Riggs F.R."/>
            <person name="Salzberg S.L."/>
            <person name="Schein J.E."/>
            <person name="Shvartsbeyn A."/>
            <person name="Shin H."/>
            <person name="Shumway M."/>
            <person name="Specht C.A."/>
            <person name="Suh B.B."/>
            <person name="Tenney A."/>
            <person name="Utterback T.R."/>
            <person name="Wickes B.L."/>
            <person name="Wortman J.R."/>
            <person name="Wye N.H."/>
            <person name="Kronstad J.W."/>
            <person name="Lodge J.K."/>
            <person name="Heitman J."/>
            <person name="Davis R.W."/>
            <person name="Fraser C.M."/>
            <person name="Hyman R.W."/>
        </authorList>
    </citation>
    <scope>NUCLEOTIDE SEQUENCE [LARGE SCALE GENOMIC DNA]</scope>
    <source>
        <strain evidence="14">JEC21 / ATCC MYA-565</strain>
    </source>
</reference>
<keyword evidence="9 11" id="KW-0819">tRNA processing</keyword>
<dbReference type="STRING" id="214684.Q5KDK9"/>